<keyword evidence="2" id="KW-1185">Reference proteome</keyword>
<evidence type="ECO:0000313" key="2">
    <source>
        <dbReference type="Proteomes" id="UP000322887"/>
    </source>
</evidence>
<reference evidence="1 2" key="1">
    <citation type="submission" date="2019-08" db="EMBL/GenBank/DDBJ databases">
        <title>Deep-cultivation of Planctomycetes and their phenomic and genomic characterization uncovers novel biology.</title>
        <authorList>
            <person name="Wiegand S."/>
            <person name="Jogler M."/>
            <person name="Boedeker C."/>
            <person name="Pinto D."/>
            <person name="Vollmers J."/>
            <person name="Rivas-Marin E."/>
            <person name="Kohn T."/>
            <person name="Peeters S.H."/>
            <person name="Heuer A."/>
            <person name="Rast P."/>
            <person name="Oberbeckmann S."/>
            <person name="Bunk B."/>
            <person name="Jeske O."/>
            <person name="Meyerdierks A."/>
            <person name="Storesund J.E."/>
            <person name="Kallscheuer N."/>
            <person name="Luecker S."/>
            <person name="Lage O.M."/>
            <person name="Pohl T."/>
            <person name="Merkel B.J."/>
            <person name="Hornburger P."/>
            <person name="Mueller R.-W."/>
            <person name="Bruemmer F."/>
            <person name="Labrenz M."/>
            <person name="Spormann A.M."/>
            <person name="Op den Camp H."/>
            <person name="Overmann J."/>
            <person name="Amann R."/>
            <person name="Jetten M.S.M."/>
            <person name="Mascher T."/>
            <person name="Medema M.H."/>
            <person name="Devos D.P."/>
            <person name="Kaster A.-K."/>
            <person name="Ovreas L."/>
            <person name="Rohde M."/>
            <person name="Galperin M.Y."/>
            <person name="Jogler C."/>
        </authorList>
    </citation>
    <scope>NUCLEOTIDE SEQUENCE [LARGE SCALE GENOMIC DNA]</scope>
    <source>
        <strain evidence="1 2">DSM 8797</strain>
    </source>
</reference>
<dbReference type="Proteomes" id="UP000322887">
    <property type="component" value="Chromosome"/>
</dbReference>
<organism evidence="1 2">
    <name type="scientific">Gimesia maris</name>
    <dbReference type="NCBI Taxonomy" id="122"/>
    <lineage>
        <taxon>Bacteria</taxon>
        <taxon>Pseudomonadati</taxon>
        <taxon>Planctomycetota</taxon>
        <taxon>Planctomycetia</taxon>
        <taxon>Planctomycetales</taxon>
        <taxon>Planctomycetaceae</taxon>
        <taxon>Gimesia</taxon>
    </lineage>
</organism>
<proteinExistence type="predicted"/>
<gene>
    <name evidence="1" type="ORF">GmarT_11180</name>
</gene>
<evidence type="ECO:0000313" key="1">
    <source>
        <dbReference type="EMBL" id="QEG15278.1"/>
    </source>
</evidence>
<dbReference type="EMBL" id="CP042910">
    <property type="protein sequence ID" value="QEG15278.1"/>
    <property type="molecule type" value="Genomic_DNA"/>
</dbReference>
<sequence length="74" mass="8595">MGTFEFVPNHGFILIDPVSIITDKSTEYILTFYIHYAFLSHFMSSYLSKMSTVDSRFRKISSPTESGMDLNRFQ</sequence>
<protein>
    <submittedName>
        <fullName evidence="1">Uncharacterized protein</fullName>
    </submittedName>
</protein>
<name>A0ABX5YHZ9_9PLAN</name>
<accession>A0ABX5YHZ9</accession>